<dbReference type="InterPro" id="IPR050261">
    <property type="entry name" value="FrsA_esterase"/>
</dbReference>
<dbReference type="SUPFAM" id="SSF53474">
    <property type="entry name" value="alpha/beta-Hydrolases"/>
    <property type="match status" value="1"/>
</dbReference>
<evidence type="ECO:0000256" key="1">
    <source>
        <dbReference type="ARBA" id="ARBA00022801"/>
    </source>
</evidence>
<sequence>MKQSGAIPSTENLPIYYDLYIPEDTNKNQPLPLILFLHGFKGFKDWGAFPEACASLSSAGFAVLAMNFSLNGVGKSMTEFDQLDLFARETLSQDLDDVGTVIQALEDEAIDIDTSELPSITIDPSRIGMLGHSRGGHTAVAAAAEYPEVQCLVTWSAVADYNARWSEGMIADWQERGVTEIINGRTGQVMPVKKIVYEDALANADRLMAVKRVQELNLPALFIHSKGDEAVPYSDAEKLFNHCPSGHKELKLMPDSGHTFDTSHPFEEEAFPDTFQRVLTHTRQWFQNHLQ</sequence>
<proteinExistence type="predicted"/>
<dbReference type="AlphaFoldDB" id="A0A1M5APB7"/>
<keyword evidence="1" id="KW-0378">Hydrolase</keyword>
<feature type="domain" description="Peptidase S9 prolyl oligopeptidase catalytic" evidence="2">
    <location>
        <begin position="121"/>
        <end position="262"/>
    </location>
</feature>
<dbReference type="Proteomes" id="UP000184041">
    <property type="component" value="Unassembled WGS sequence"/>
</dbReference>
<dbReference type="STRING" id="1194090.SAMN05443144_107126"/>
<dbReference type="GO" id="GO:0052689">
    <property type="term" value="F:carboxylic ester hydrolase activity"/>
    <property type="evidence" value="ECO:0007669"/>
    <property type="project" value="UniProtKB-ARBA"/>
</dbReference>
<dbReference type="InterPro" id="IPR001375">
    <property type="entry name" value="Peptidase_S9_cat"/>
</dbReference>
<dbReference type="OrthoDB" id="9808543at2"/>
<dbReference type="PANTHER" id="PTHR22946">
    <property type="entry name" value="DIENELACTONE HYDROLASE DOMAIN-CONTAINING PROTEIN-RELATED"/>
    <property type="match status" value="1"/>
</dbReference>
<evidence type="ECO:0000259" key="2">
    <source>
        <dbReference type="Pfam" id="PF00326"/>
    </source>
</evidence>
<dbReference type="InterPro" id="IPR029058">
    <property type="entry name" value="AB_hydrolase_fold"/>
</dbReference>
<dbReference type="RefSeq" id="WP_073062143.1">
    <property type="nucleotide sequence ID" value="NZ_FQUS01000007.1"/>
</dbReference>
<dbReference type="Gene3D" id="3.40.50.1820">
    <property type="entry name" value="alpha/beta hydrolase"/>
    <property type="match status" value="1"/>
</dbReference>
<name>A0A1M5APB7_9BACT</name>
<gene>
    <name evidence="3" type="ORF">SAMN05443144_107126</name>
</gene>
<dbReference type="PANTHER" id="PTHR22946:SF9">
    <property type="entry name" value="POLYKETIDE TRANSFERASE AF380"/>
    <property type="match status" value="1"/>
</dbReference>
<dbReference type="GO" id="GO:0008236">
    <property type="term" value="F:serine-type peptidase activity"/>
    <property type="evidence" value="ECO:0007669"/>
    <property type="project" value="InterPro"/>
</dbReference>
<dbReference type="EMBL" id="FQUS01000007">
    <property type="protein sequence ID" value="SHF31752.1"/>
    <property type="molecule type" value="Genomic_DNA"/>
</dbReference>
<evidence type="ECO:0000313" key="4">
    <source>
        <dbReference type="Proteomes" id="UP000184041"/>
    </source>
</evidence>
<dbReference type="Pfam" id="PF00326">
    <property type="entry name" value="Peptidase_S9"/>
    <property type="match status" value="1"/>
</dbReference>
<protein>
    <submittedName>
        <fullName evidence="3">Prolyl oligopeptidase family protein</fullName>
    </submittedName>
</protein>
<reference evidence="3 4" key="1">
    <citation type="submission" date="2016-11" db="EMBL/GenBank/DDBJ databases">
        <authorList>
            <person name="Jaros S."/>
            <person name="Januszkiewicz K."/>
            <person name="Wedrychowicz H."/>
        </authorList>
    </citation>
    <scope>NUCLEOTIDE SEQUENCE [LARGE SCALE GENOMIC DNA]</scope>
    <source>
        <strain evidence="3 4">DSM 21986</strain>
    </source>
</reference>
<accession>A0A1M5APB7</accession>
<evidence type="ECO:0000313" key="3">
    <source>
        <dbReference type="EMBL" id="SHF31752.1"/>
    </source>
</evidence>
<organism evidence="3 4">
    <name type="scientific">Fodinibius roseus</name>
    <dbReference type="NCBI Taxonomy" id="1194090"/>
    <lineage>
        <taxon>Bacteria</taxon>
        <taxon>Pseudomonadati</taxon>
        <taxon>Balneolota</taxon>
        <taxon>Balneolia</taxon>
        <taxon>Balneolales</taxon>
        <taxon>Balneolaceae</taxon>
        <taxon>Fodinibius</taxon>
    </lineage>
</organism>
<dbReference type="GO" id="GO:0006508">
    <property type="term" value="P:proteolysis"/>
    <property type="evidence" value="ECO:0007669"/>
    <property type="project" value="InterPro"/>
</dbReference>
<keyword evidence="4" id="KW-1185">Reference proteome</keyword>